<evidence type="ECO:0000256" key="1">
    <source>
        <dbReference type="SAM" id="Phobius"/>
    </source>
</evidence>
<feature type="transmembrane region" description="Helical" evidence="1">
    <location>
        <begin position="81"/>
        <end position="100"/>
    </location>
</feature>
<feature type="transmembrane region" description="Helical" evidence="1">
    <location>
        <begin position="52"/>
        <end position="74"/>
    </location>
</feature>
<dbReference type="InterPro" id="IPR011701">
    <property type="entry name" value="MFS"/>
</dbReference>
<dbReference type="InterPro" id="IPR020846">
    <property type="entry name" value="MFS_dom"/>
</dbReference>
<dbReference type="InterPro" id="IPR036259">
    <property type="entry name" value="MFS_trans_sf"/>
</dbReference>
<organism evidence="3">
    <name type="scientific">marine metagenome</name>
    <dbReference type="NCBI Taxonomy" id="408172"/>
    <lineage>
        <taxon>unclassified sequences</taxon>
        <taxon>metagenomes</taxon>
        <taxon>ecological metagenomes</taxon>
    </lineage>
</organism>
<protein>
    <recommendedName>
        <fullName evidence="2">Major facilitator superfamily (MFS) profile domain-containing protein</fullName>
    </recommendedName>
</protein>
<feature type="transmembrane region" description="Helical" evidence="1">
    <location>
        <begin position="171"/>
        <end position="192"/>
    </location>
</feature>
<evidence type="ECO:0000313" key="3">
    <source>
        <dbReference type="EMBL" id="SVD11048.1"/>
    </source>
</evidence>
<gene>
    <name evidence="3" type="ORF">METZ01_LOCUS363902</name>
</gene>
<reference evidence="3" key="1">
    <citation type="submission" date="2018-05" db="EMBL/GenBank/DDBJ databases">
        <authorList>
            <person name="Lanie J.A."/>
            <person name="Ng W.-L."/>
            <person name="Kazmierczak K.M."/>
            <person name="Andrzejewski T.M."/>
            <person name="Davidsen T.M."/>
            <person name="Wayne K.J."/>
            <person name="Tettelin H."/>
            <person name="Glass J.I."/>
            <person name="Rusch D."/>
            <person name="Podicherti R."/>
            <person name="Tsui H.-C.T."/>
            <person name="Winkler M.E."/>
        </authorList>
    </citation>
    <scope>NUCLEOTIDE SEQUENCE</scope>
</reference>
<dbReference type="AlphaFoldDB" id="A0A382SPF4"/>
<dbReference type="Gene3D" id="1.20.1250.20">
    <property type="entry name" value="MFS general substrate transporter like domains"/>
    <property type="match status" value="1"/>
</dbReference>
<feature type="non-terminal residue" evidence="3">
    <location>
        <position position="286"/>
    </location>
</feature>
<feature type="transmembrane region" description="Helical" evidence="1">
    <location>
        <begin position="12"/>
        <end position="32"/>
    </location>
</feature>
<dbReference type="PANTHER" id="PTHR11360:SF290">
    <property type="entry name" value="MONOCARBOXYLATE MFS PERMEASE"/>
    <property type="match status" value="1"/>
</dbReference>
<dbReference type="EMBL" id="UINC01130163">
    <property type="protein sequence ID" value="SVD11048.1"/>
    <property type="molecule type" value="Genomic_DNA"/>
</dbReference>
<dbReference type="Pfam" id="PF07690">
    <property type="entry name" value="MFS_1"/>
    <property type="match status" value="1"/>
</dbReference>
<feature type="transmembrane region" description="Helical" evidence="1">
    <location>
        <begin position="227"/>
        <end position="245"/>
    </location>
</feature>
<dbReference type="GO" id="GO:0022857">
    <property type="term" value="F:transmembrane transporter activity"/>
    <property type="evidence" value="ECO:0007669"/>
    <property type="project" value="InterPro"/>
</dbReference>
<keyword evidence="1" id="KW-1133">Transmembrane helix</keyword>
<feature type="transmembrane region" description="Helical" evidence="1">
    <location>
        <begin position="106"/>
        <end position="127"/>
    </location>
</feature>
<proteinExistence type="predicted"/>
<sequence length="286" mass="31123">MNNKINEFRAGIKPLIGAMIGAGCGLSSISFYTHSVFVSSISSDTGWSRGDVQLGVSIMILLAIITAPLIGTMVDRYGARVIGLISIPLYGFAMVCFFFVEDQLWSYYLIWVLMSIIAAGTLPVTWTRVVNGWFDRYRGIALGITLAGTGIAATLGPMYVTWLIDVYGWRLAYVLLAGTITIISFPSVYFLFKERTKKEKNQNSNGKISSSNETGLIFSKAIKSYRFWAIGFALILAAAGISGLITNSVPMLIDKGLTRTDAAEYAGLIGLSVIIGRLVVGFLLDY</sequence>
<dbReference type="PROSITE" id="PS50850">
    <property type="entry name" value="MFS"/>
    <property type="match status" value="1"/>
</dbReference>
<keyword evidence="1" id="KW-0472">Membrane</keyword>
<dbReference type="SUPFAM" id="SSF103473">
    <property type="entry name" value="MFS general substrate transporter"/>
    <property type="match status" value="1"/>
</dbReference>
<feature type="transmembrane region" description="Helical" evidence="1">
    <location>
        <begin position="139"/>
        <end position="159"/>
    </location>
</feature>
<keyword evidence="1" id="KW-0812">Transmembrane</keyword>
<name>A0A382SPF4_9ZZZZ</name>
<dbReference type="InterPro" id="IPR050327">
    <property type="entry name" value="Proton-linked_MCT"/>
</dbReference>
<evidence type="ECO:0000259" key="2">
    <source>
        <dbReference type="PROSITE" id="PS50850"/>
    </source>
</evidence>
<feature type="domain" description="Major facilitator superfamily (MFS) profile" evidence="2">
    <location>
        <begin position="16"/>
        <end position="286"/>
    </location>
</feature>
<accession>A0A382SPF4</accession>
<dbReference type="PANTHER" id="PTHR11360">
    <property type="entry name" value="MONOCARBOXYLATE TRANSPORTER"/>
    <property type="match status" value="1"/>
</dbReference>
<dbReference type="PROSITE" id="PS51257">
    <property type="entry name" value="PROKAR_LIPOPROTEIN"/>
    <property type="match status" value="1"/>
</dbReference>
<feature type="transmembrane region" description="Helical" evidence="1">
    <location>
        <begin position="265"/>
        <end position="284"/>
    </location>
</feature>